<evidence type="ECO:0000259" key="1">
    <source>
        <dbReference type="Pfam" id="PF07679"/>
    </source>
</evidence>
<evidence type="ECO:0000313" key="3">
    <source>
        <dbReference type="Proteomes" id="UP000828390"/>
    </source>
</evidence>
<dbReference type="InterPro" id="IPR036179">
    <property type="entry name" value="Ig-like_dom_sf"/>
</dbReference>
<feature type="domain" description="Immunoglobulin I-set" evidence="1">
    <location>
        <begin position="9"/>
        <end position="45"/>
    </location>
</feature>
<organism evidence="2 3">
    <name type="scientific">Dreissena polymorpha</name>
    <name type="common">Zebra mussel</name>
    <name type="synonym">Mytilus polymorpha</name>
    <dbReference type="NCBI Taxonomy" id="45954"/>
    <lineage>
        <taxon>Eukaryota</taxon>
        <taxon>Metazoa</taxon>
        <taxon>Spiralia</taxon>
        <taxon>Lophotrochozoa</taxon>
        <taxon>Mollusca</taxon>
        <taxon>Bivalvia</taxon>
        <taxon>Autobranchia</taxon>
        <taxon>Heteroconchia</taxon>
        <taxon>Euheterodonta</taxon>
        <taxon>Imparidentia</taxon>
        <taxon>Neoheterodontei</taxon>
        <taxon>Myida</taxon>
        <taxon>Dreissenoidea</taxon>
        <taxon>Dreissenidae</taxon>
        <taxon>Dreissena</taxon>
    </lineage>
</organism>
<comment type="caution">
    <text evidence="2">The sequence shown here is derived from an EMBL/GenBank/DDBJ whole genome shotgun (WGS) entry which is preliminary data.</text>
</comment>
<gene>
    <name evidence="2" type="ORF">DPMN_115116</name>
</gene>
<dbReference type="Proteomes" id="UP000828390">
    <property type="component" value="Unassembled WGS sequence"/>
</dbReference>
<name>A0A9D4KKP3_DREPO</name>
<accession>A0A9D4KKP3</accession>
<dbReference type="SUPFAM" id="SSF48726">
    <property type="entry name" value="Immunoglobulin"/>
    <property type="match status" value="1"/>
</dbReference>
<dbReference type="InterPro" id="IPR013098">
    <property type="entry name" value="Ig_I-set"/>
</dbReference>
<dbReference type="EMBL" id="JAIWYP010000004">
    <property type="protein sequence ID" value="KAH3841643.1"/>
    <property type="molecule type" value="Genomic_DNA"/>
</dbReference>
<reference evidence="2" key="2">
    <citation type="submission" date="2020-11" db="EMBL/GenBank/DDBJ databases">
        <authorList>
            <person name="McCartney M.A."/>
            <person name="Auch B."/>
            <person name="Kono T."/>
            <person name="Mallez S."/>
            <person name="Becker A."/>
            <person name="Gohl D.M."/>
            <person name="Silverstein K.A.T."/>
            <person name="Koren S."/>
            <person name="Bechman K.B."/>
            <person name="Herman A."/>
            <person name="Abrahante J.E."/>
            <person name="Garbe J."/>
        </authorList>
    </citation>
    <scope>NUCLEOTIDE SEQUENCE</scope>
    <source>
        <strain evidence="2">Duluth1</strain>
        <tissue evidence="2">Whole animal</tissue>
    </source>
</reference>
<dbReference type="AlphaFoldDB" id="A0A9D4KKP3"/>
<protein>
    <recommendedName>
        <fullName evidence="1">Immunoglobulin I-set domain-containing protein</fullName>
    </recommendedName>
</protein>
<sequence>MFDSDQNPDQKTLSLRISNLRPADYGRYTCRASNFLGEDRKIMSLYGKKARIKVLFAGNLSFIIREGRIVLSV</sequence>
<evidence type="ECO:0000313" key="2">
    <source>
        <dbReference type="EMBL" id="KAH3841643.1"/>
    </source>
</evidence>
<keyword evidence="3" id="KW-1185">Reference proteome</keyword>
<dbReference type="InterPro" id="IPR013783">
    <property type="entry name" value="Ig-like_fold"/>
</dbReference>
<proteinExistence type="predicted"/>
<dbReference type="Pfam" id="PF07679">
    <property type="entry name" value="I-set"/>
    <property type="match status" value="1"/>
</dbReference>
<dbReference type="Gene3D" id="2.60.40.10">
    <property type="entry name" value="Immunoglobulins"/>
    <property type="match status" value="1"/>
</dbReference>
<reference evidence="2" key="1">
    <citation type="journal article" date="2019" name="bioRxiv">
        <title>The Genome of the Zebra Mussel, Dreissena polymorpha: A Resource for Invasive Species Research.</title>
        <authorList>
            <person name="McCartney M.A."/>
            <person name="Auch B."/>
            <person name="Kono T."/>
            <person name="Mallez S."/>
            <person name="Zhang Y."/>
            <person name="Obille A."/>
            <person name="Becker A."/>
            <person name="Abrahante J.E."/>
            <person name="Garbe J."/>
            <person name="Badalamenti J.P."/>
            <person name="Herman A."/>
            <person name="Mangelson H."/>
            <person name="Liachko I."/>
            <person name="Sullivan S."/>
            <person name="Sone E.D."/>
            <person name="Koren S."/>
            <person name="Silverstein K.A.T."/>
            <person name="Beckman K.B."/>
            <person name="Gohl D.M."/>
        </authorList>
    </citation>
    <scope>NUCLEOTIDE SEQUENCE</scope>
    <source>
        <strain evidence="2">Duluth1</strain>
        <tissue evidence="2">Whole animal</tissue>
    </source>
</reference>